<keyword evidence="3" id="KW-0804">Transcription</keyword>
<keyword evidence="1" id="KW-0805">Transcription regulation</keyword>
<dbReference type="Pfam" id="PF07702">
    <property type="entry name" value="UTRA"/>
    <property type="match status" value="1"/>
</dbReference>
<dbReference type="RefSeq" id="WP_095313068.1">
    <property type="nucleotide sequence ID" value="NZ_JAMAWL010000016.1"/>
</dbReference>
<dbReference type="EMBL" id="QWEH01000017">
    <property type="protein sequence ID" value="RHW29999.1"/>
    <property type="molecule type" value="Genomic_DNA"/>
</dbReference>
<dbReference type="GO" id="GO:0045892">
    <property type="term" value="P:negative regulation of DNA-templated transcription"/>
    <property type="evidence" value="ECO:0007669"/>
    <property type="project" value="TreeGrafter"/>
</dbReference>
<dbReference type="Pfam" id="PF00392">
    <property type="entry name" value="GntR"/>
    <property type="match status" value="1"/>
</dbReference>
<dbReference type="OrthoDB" id="9815017at2"/>
<protein>
    <submittedName>
        <fullName evidence="5">GntR family transcriptional regulator</fullName>
    </submittedName>
</protein>
<dbReference type="PANTHER" id="PTHR44846:SF1">
    <property type="entry name" value="MANNOSYL-D-GLYCERATE TRANSPORT_METABOLISM SYSTEM REPRESSOR MNGR-RELATED"/>
    <property type="match status" value="1"/>
</dbReference>
<sequence>MIIKESPIPLYFQLEQVIKEMIEKKELKPGDLVPSEREYAEKYQISRMTVRQAMNNLTSEGYLQRERGKGTFVAYKKFEQDLEHLTSFSEDMRLRGMVAGTKVLEFNIIKASGWLAKKLGLEEGSSVYEIKRLRLGDQLPIAFQIFYTSVDRIPGLTREIAEQSIYQHIENETELRILSAEQEVEATIARKHMADALDIKIGDPILYISRVSLTENDIPLEYVQSYYRADRYKYKVKINR</sequence>
<dbReference type="Gene3D" id="1.10.10.10">
    <property type="entry name" value="Winged helix-like DNA-binding domain superfamily/Winged helix DNA-binding domain"/>
    <property type="match status" value="1"/>
</dbReference>
<dbReference type="PROSITE" id="PS50949">
    <property type="entry name" value="HTH_GNTR"/>
    <property type="match status" value="1"/>
</dbReference>
<feature type="domain" description="HTH gntR-type" evidence="4">
    <location>
        <begin position="8"/>
        <end position="76"/>
    </location>
</feature>
<dbReference type="InterPro" id="IPR028978">
    <property type="entry name" value="Chorismate_lyase_/UTRA_dom_sf"/>
</dbReference>
<accession>A0A417YBE0</accession>
<evidence type="ECO:0000256" key="2">
    <source>
        <dbReference type="ARBA" id="ARBA00023125"/>
    </source>
</evidence>
<dbReference type="Proteomes" id="UP000285456">
    <property type="component" value="Unassembled WGS sequence"/>
</dbReference>
<keyword evidence="2" id="KW-0238">DNA-binding</keyword>
<dbReference type="CDD" id="cd07377">
    <property type="entry name" value="WHTH_GntR"/>
    <property type="match status" value="1"/>
</dbReference>
<reference evidence="5 6" key="1">
    <citation type="journal article" date="2007" name="Int. J. Syst. Evol. Microbiol.">
        <title>Oceanobacillus profundus sp. nov., isolated from a deep-sea sediment core.</title>
        <authorList>
            <person name="Kim Y.G."/>
            <person name="Choi D.H."/>
            <person name="Hyun S."/>
            <person name="Cho B.C."/>
        </authorList>
    </citation>
    <scope>NUCLEOTIDE SEQUENCE [LARGE SCALE GENOMIC DNA]</scope>
    <source>
        <strain evidence="5 6">DSM 18246</strain>
    </source>
</reference>
<dbReference type="GO" id="GO:0003677">
    <property type="term" value="F:DNA binding"/>
    <property type="evidence" value="ECO:0007669"/>
    <property type="project" value="UniProtKB-KW"/>
</dbReference>
<dbReference type="InterPro" id="IPR036388">
    <property type="entry name" value="WH-like_DNA-bd_sf"/>
</dbReference>
<dbReference type="SUPFAM" id="SSF46785">
    <property type="entry name" value="Winged helix' DNA-binding domain"/>
    <property type="match status" value="1"/>
</dbReference>
<proteinExistence type="predicted"/>
<dbReference type="InterPro" id="IPR050679">
    <property type="entry name" value="Bact_HTH_transcr_reg"/>
</dbReference>
<dbReference type="GO" id="GO:0003700">
    <property type="term" value="F:DNA-binding transcription factor activity"/>
    <property type="evidence" value="ECO:0007669"/>
    <property type="project" value="InterPro"/>
</dbReference>
<keyword evidence="6" id="KW-1185">Reference proteome</keyword>
<evidence type="ECO:0000313" key="6">
    <source>
        <dbReference type="Proteomes" id="UP000285456"/>
    </source>
</evidence>
<evidence type="ECO:0000256" key="3">
    <source>
        <dbReference type="ARBA" id="ARBA00023163"/>
    </source>
</evidence>
<dbReference type="SMART" id="SM00866">
    <property type="entry name" value="UTRA"/>
    <property type="match status" value="1"/>
</dbReference>
<gene>
    <name evidence="5" type="ORF">D1B32_19285</name>
</gene>
<dbReference type="InterPro" id="IPR036390">
    <property type="entry name" value="WH_DNA-bd_sf"/>
</dbReference>
<evidence type="ECO:0000259" key="4">
    <source>
        <dbReference type="PROSITE" id="PS50949"/>
    </source>
</evidence>
<organism evidence="5 6">
    <name type="scientific">Oceanobacillus profundus</name>
    <dbReference type="NCBI Taxonomy" id="372463"/>
    <lineage>
        <taxon>Bacteria</taxon>
        <taxon>Bacillati</taxon>
        <taxon>Bacillota</taxon>
        <taxon>Bacilli</taxon>
        <taxon>Bacillales</taxon>
        <taxon>Bacillaceae</taxon>
        <taxon>Oceanobacillus</taxon>
    </lineage>
</organism>
<dbReference type="FunFam" id="1.10.10.10:FF:000079">
    <property type="entry name" value="GntR family transcriptional regulator"/>
    <property type="match status" value="1"/>
</dbReference>
<dbReference type="PRINTS" id="PR00035">
    <property type="entry name" value="HTHGNTR"/>
</dbReference>
<dbReference type="Gene3D" id="3.40.1410.10">
    <property type="entry name" value="Chorismate lyase-like"/>
    <property type="match status" value="1"/>
</dbReference>
<evidence type="ECO:0000313" key="5">
    <source>
        <dbReference type="EMBL" id="RHW29999.1"/>
    </source>
</evidence>
<evidence type="ECO:0000256" key="1">
    <source>
        <dbReference type="ARBA" id="ARBA00023015"/>
    </source>
</evidence>
<dbReference type="PANTHER" id="PTHR44846">
    <property type="entry name" value="MANNOSYL-D-GLYCERATE TRANSPORT/METABOLISM SYSTEM REPRESSOR MNGR-RELATED"/>
    <property type="match status" value="1"/>
</dbReference>
<dbReference type="SUPFAM" id="SSF64288">
    <property type="entry name" value="Chorismate lyase-like"/>
    <property type="match status" value="1"/>
</dbReference>
<comment type="caution">
    <text evidence="5">The sequence shown here is derived from an EMBL/GenBank/DDBJ whole genome shotgun (WGS) entry which is preliminary data.</text>
</comment>
<dbReference type="SMART" id="SM00345">
    <property type="entry name" value="HTH_GNTR"/>
    <property type="match status" value="1"/>
</dbReference>
<dbReference type="InterPro" id="IPR011663">
    <property type="entry name" value="UTRA"/>
</dbReference>
<dbReference type="InterPro" id="IPR000524">
    <property type="entry name" value="Tscrpt_reg_HTH_GntR"/>
</dbReference>
<name>A0A417YBE0_9BACI</name>
<dbReference type="AlphaFoldDB" id="A0A417YBE0"/>